<comment type="caution">
    <text evidence="2">The sequence shown here is derived from an EMBL/GenBank/DDBJ whole genome shotgun (WGS) entry which is preliminary data.</text>
</comment>
<evidence type="ECO:0000256" key="1">
    <source>
        <dbReference type="SAM" id="MobiDB-lite"/>
    </source>
</evidence>
<dbReference type="Proteomes" id="UP001311232">
    <property type="component" value="Unassembled WGS sequence"/>
</dbReference>
<proteinExistence type="predicted"/>
<dbReference type="EMBL" id="JAHHUM010001732">
    <property type="protein sequence ID" value="KAK5609892.1"/>
    <property type="molecule type" value="Genomic_DNA"/>
</dbReference>
<name>A0AAV9RM17_9TELE</name>
<gene>
    <name evidence="2" type="ORF">CRENBAI_013537</name>
</gene>
<feature type="compositionally biased region" description="Polar residues" evidence="1">
    <location>
        <begin position="326"/>
        <end position="336"/>
    </location>
</feature>
<organism evidence="2 3">
    <name type="scientific">Crenichthys baileyi</name>
    <name type="common">White River springfish</name>
    <dbReference type="NCBI Taxonomy" id="28760"/>
    <lineage>
        <taxon>Eukaryota</taxon>
        <taxon>Metazoa</taxon>
        <taxon>Chordata</taxon>
        <taxon>Craniata</taxon>
        <taxon>Vertebrata</taxon>
        <taxon>Euteleostomi</taxon>
        <taxon>Actinopterygii</taxon>
        <taxon>Neopterygii</taxon>
        <taxon>Teleostei</taxon>
        <taxon>Neoteleostei</taxon>
        <taxon>Acanthomorphata</taxon>
        <taxon>Ovalentaria</taxon>
        <taxon>Atherinomorphae</taxon>
        <taxon>Cyprinodontiformes</taxon>
        <taxon>Goodeidae</taxon>
        <taxon>Crenichthys</taxon>
    </lineage>
</organism>
<evidence type="ECO:0000313" key="3">
    <source>
        <dbReference type="Proteomes" id="UP001311232"/>
    </source>
</evidence>
<feature type="compositionally biased region" description="Basic and acidic residues" evidence="1">
    <location>
        <begin position="337"/>
        <end position="350"/>
    </location>
</feature>
<keyword evidence="3" id="KW-1185">Reference proteome</keyword>
<evidence type="ECO:0000313" key="2">
    <source>
        <dbReference type="EMBL" id="KAK5609892.1"/>
    </source>
</evidence>
<sequence>MRLPSFCKLLDPPSPPHLMACEQPAQRPRHHPSTSTPEPVFGVFQFLRPGWHSSMPSPQPYCPPPSSVPPVSSSSCLGDTIVEMLWSSFLKFWLAPPTFLQRVTPKSSFQLRRIGVSPFLTSWRIRHLRTHFQQSAVDSAPHLCSPLVVRQPRIPSNAPPVLQCSLVVTRGNPLCSLKLLSTLLPISRGPQPSQIHVSRELQPSQIHVSRALRSSHIYVSRALQRVSLTSQLQLLLPLGVSQTSQLQLLLTTIEGTVGRGRLRPLKVSSTIQLLVPLRVNSTLQLLFPQRASHQLPCSLLQASHHLHGSVVANLLIRSFEGSLRSPTSFLPESNTPEDSRGLVDSSKDRAQWQSSSGRLTDPFRDWISARPLGSDG</sequence>
<feature type="region of interest" description="Disordered" evidence="1">
    <location>
        <begin position="326"/>
        <end position="376"/>
    </location>
</feature>
<protein>
    <submittedName>
        <fullName evidence="2">Uncharacterized protein</fullName>
    </submittedName>
</protein>
<dbReference type="AlphaFoldDB" id="A0AAV9RM17"/>
<reference evidence="2 3" key="1">
    <citation type="submission" date="2021-06" db="EMBL/GenBank/DDBJ databases">
        <authorList>
            <person name="Palmer J.M."/>
        </authorList>
    </citation>
    <scope>NUCLEOTIDE SEQUENCE [LARGE SCALE GENOMIC DNA]</scope>
    <source>
        <strain evidence="2 3">MEX-2019</strain>
        <tissue evidence="2">Muscle</tissue>
    </source>
</reference>
<accession>A0AAV9RM17</accession>